<dbReference type="Pfam" id="PF13361">
    <property type="entry name" value="UvrD_C"/>
    <property type="match status" value="1"/>
</dbReference>
<dbReference type="EMBL" id="MU069574">
    <property type="protein sequence ID" value="KAF5838538.1"/>
    <property type="molecule type" value="Genomic_DNA"/>
</dbReference>
<dbReference type="SUPFAM" id="SSF52540">
    <property type="entry name" value="P-loop containing nucleoside triphosphate hydrolases"/>
    <property type="match status" value="1"/>
</dbReference>
<feature type="compositionally biased region" description="Basic and acidic residues" evidence="12">
    <location>
        <begin position="90"/>
        <end position="100"/>
    </location>
</feature>
<evidence type="ECO:0000256" key="11">
    <source>
        <dbReference type="PROSITE-ProRule" id="PRU00560"/>
    </source>
</evidence>
<dbReference type="CDD" id="cd17932">
    <property type="entry name" value="DEXQc_UvrD"/>
    <property type="match status" value="1"/>
</dbReference>
<dbReference type="Gene3D" id="3.40.50.300">
    <property type="entry name" value="P-loop containing nucleotide triphosphate hydrolases"/>
    <property type="match status" value="2"/>
</dbReference>
<reference evidence="15" key="1">
    <citation type="submission" date="2017-08" db="EMBL/GenBank/DDBJ databases">
        <authorList>
            <person name="Polle J.E."/>
            <person name="Barry K."/>
            <person name="Cushman J."/>
            <person name="Schmutz J."/>
            <person name="Tran D."/>
            <person name="Hathwaick L.T."/>
            <person name="Yim W.C."/>
            <person name="Jenkins J."/>
            <person name="Mckie-Krisberg Z.M."/>
            <person name="Prochnik S."/>
            <person name="Lindquist E."/>
            <person name="Dockter R.B."/>
            <person name="Adam C."/>
            <person name="Molina H."/>
            <person name="Bunkerborg J."/>
            <person name="Jin E."/>
            <person name="Buchheim M."/>
            <person name="Magnuson J."/>
        </authorList>
    </citation>
    <scope>NUCLEOTIDE SEQUENCE</scope>
    <source>
        <strain evidence="15">CCAP 19/18</strain>
    </source>
</reference>
<sequence>MIFSQLRQTSRCLIKSVKTPQGRSFRASFAYRDRRIGRYAVPALKRSITQMFVSRPAVHPWVGVPLASRPFLLPLSAGPGIRSRFSLKTSAREGPEDEKPRKGRKAGNPKGPAKGNSSLSALNDEQQAAASDPCHAIYVKAGPGTGKTQMLAARVQYLLEKKRSVLVFTFTKRAALEIKERINSKSVVAATFHSICLGILTSKDYNIEDLGTGHSKNFKLFDEDDAKDALKMALWSRLQGQASLETINKLTDTLMEAFKVVKNLRPTTYKIDMAQVFQEALDGNKISLNTISDKHVPLLDAAFLAELFGLYQRELLLNNALDLADLLGLTVALLQEVPYVRRFYNNKYSDILVDEFQDTNPPQFALASLLKGDAGNIFVVGDADQMIYSWRGTDSTVMGQNFQSRWPDCSIRTLSENYRSPQVTLDASRAVLYHERAVPPDYQPLRASAHKPGGVFYVAIKTPKEEAHTTVSIIQKTLSAGMCFSDVAVLYRTKRQASRDLQECLKDAGIPFIILGSDSLWENKEVRLHL</sequence>
<comment type="caution">
    <text evidence="15">The sequence shown here is derived from an EMBL/GenBank/DDBJ whole genome shotgun (WGS) entry which is preliminary data.</text>
</comment>
<dbReference type="Pfam" id="PF00580">
    <property type="entry name" value="UvrD-helicase"/>
    <property type="match status" value="1"/>
</dbReference>
<evidence type="ECO:0000256" key="12">
    <source>
        <dbReference type="SAM" id="MobiDB-lite"/>
    </source>
</evidence>
<evidence type="ECO:0000256" key="7">
    <source>
        <dbReference type="ARBA" id="ARBA00023235"/>
    </source>
</evidence>
<keyword evidence="3 11" id="KW-0378">Hydrolase</keyword>
<evidence type="ECO:0000256" key="3">
    <source>
        <dbReference type="ARBA" id="ARBA00022801"/>
    </source>
</evidence>
<dbReference type="InterPro" id="IPR014017">
    <property type="entry name" value="DNA_helicase_UvrD-like_C"/>
</dbReference>
<keyword evidence="16" id="KW-1185">Reference proteome</keyword>
<proteinExistence type="inferred from homology"/>
<evidence type="ECO:0000259" key="13">
    <source>
        <dbReference type="PROSITE" id="PS51198"/>
    </source>
</evidence>
<evidence type="ECO:0000313" key="16">
    <source>
        <dbReference type="Proteomes" id="UP000815325"/>
    </source>
</evidence>
<dbReference type="PROSITE" id="PS51198">
    <property type="entry name" value="UVRD_HELICASE_ATP_BIND"/>
    <property type="match status" value="1"/>
</dbReference>
<gene>
    <name evidence="15" type="ORF">DUNSADRAFT_2599</name>
</gene>
<keyword evidence="4 11" id="KW-0347">Helicase</keyword>
<dbReference type="InterPro" id="IPR000212">
    <property type="entry name" value="DNA_helicase_UvrD/REP"/>
</dbReference>
<evidence type="ECO:0000313" key="15">
    <source>
        <dbReference type="EMBL" id="KAF5838538.1"/>
    </source>
</evidence>
<dbReference type="InterPro" id="IPR014016">
    <property type="entry name" value="UvrD-like_ATP-bd"/>
</dbReference>
<dbReference type="GO" id="GO:0016787">
    <property type="term" value="F:hydrolase activity"/>
    <property type="evidence" value="ECO:0007669"/>
    <property type="project" value="UniProtKB-KW"/>
</dbReference>
<dbReference type="InterPro" id="IPR013986">
    <property type="entry name" value="DExx_box_DNA_helicase_dom_sf"/>
</dbReference>
<feature type="binding site" evidence="11">
    <location>
        <begin position="141"/>
        <end position="148"/>
    </location>
    <ligand>
        <name>ATP</name>
        <dbReference type="ChEBI" id="CHEBI:30616"/>
    </ligand>
</feature>
<comment type="similarity">
    <text evidence="1">Belongs to the helicase family. UvrD subfamily.</text>
</comment>
<comment type="catalytic activity">
    <reaction evidence="10">
        <text>ATP + H2O = ADP + phosphate + H(+)</text>
        <dbReference type="Rhea" id="RHEA:13065"/>
        <dbReference type="ChEBI" id="CHEBI:15377"/>
        <dbReference type="ChEBI" id="CHEBI:15378"/>
        <dbReference type="ChEBI" id="CHEBI:30616"/>
        <dbReference type="ChEBI" id="CHEBI:43474"/>
        <dbReference type="ChEBI" id="CHEBI:456216"/>
        <dbReference type="EC" id="5.6.2.4"/>
    </reaction>
</comment>
<evidence type="ECO:0000256" key="9">
    <source>
        <dbReference type="ARBA" id="ARBA00034808"/>
    </source>
</evidence>
<feature type="domain" description="UvrD-like helicase ATP-binding" evidence="13">
    <location>
        <begin position="120"/>
        <end position="421"/>
    </location>
</feature>
<dbReference type="PANTHER" id="PTHR11070">
    <property type="entry name" value="UVRD / RECB / PCRA DNA HELICASE FAMILY MEMBER"/>
    <property type="match status" value="1"/>
</dbReference>
<dbReference type="PROSITE" id="PS51217">
    <property type="entry name" value="UVRD_HELICASE_CTER"/>
    <property type="match status" value="1"/>
</dbReference>
<accession>A0ABQ7GV91</accession>
<keyword evidence="6" id="KW-0238">DNA-binding</keyword>
<evidence type="ECO:0000259" key="14">
    <source>
        <dbReference type="PROSITE" id="PS51217"/>
    </source>
</evidence>
<evidence type="ECO:0000256" key="5">
    <source>
        <dbReference type="ARBA" id="ARBA00022840"/>
    </source>
</evidence>
<comment type="catalytic activity">
    <reaction evidence="8">
        <text>Couples ATP hydrolysis with the unwinding of duplex DNA by translocating in the 3'-5' direction.</text>
        <dbReference type="EC" id="5.6.2.4"/>
    </reaction>
</comment>
<evidence type="ECO:0000256" key="4">
    <source>
        <dbReference type="ARBA" id="ARBA00022806"/>
    </source>
</evidence>
<organism evidence="15 16">
    <name type="scientific">Dunaliella salina</name>
    <name type="common">Green alga</name>
    <name type="synonym">Protococcus salinus</name>
    <dbReference type="NCBI Taxonomy" id="3046"/>
    <lineage>
        <taxon>Eukaryota</taxon>
        <taxon>Viridiplantae</taxon>
        <taxon>Chlorophyta</taxon>
        <taxon>core chlorophytes</taxon>
        <taxon>Chlorophyceae</taxon>
        <taxon>CS clade</taxon>
        <taxon>Chlamydomonadales</taxon>
        <taxon>Dunaliellaceae</taxon>
        <taxon>Dunaliella</taxon>
    </lineage>
</organism>
<dbReference type="EC" id="5.6.2.4" evidence="9"/>
<keyword evidence="7" id="KW-0413">Isomerase</keyword>
<dbReference type="Proteomes" id="UP000815325">
    <property type="component" value="Unassembled WGS sequence"/>
</dbReference>
<evidence type="ECO:0000256" key="8">
    <source>
        <dbReference type="ARBA" id="ARBA00034617"/>
    </source>
</evidence>
<name>A0ABQ7GV91_DUNSA</name>
<feature type="domain" description="UvrD-like helicase C-terminal" evidence="14">
    <location>
        <begin position="422"/>
        <end position="530"/>
    </location>
</feature>
<dbReference type="GO" id="GO:0004497">
    <property type="term" value="F:monooxygenase activity"/>
    <property type="evidence" value="ECO:0007669"/>
    <property type="project" value="UniProtKB-KW"/>
</dbReference>
<evidence type="ECO:0000256" key="2">
    <source>
        <dbReference type="ARBA" id="ARBA00022741"/>
    </source>
</evidence>
<evidence type="ECO:0000256" key="10">
    <source>
        <dbReference type="ARBA" id="ARBA00048988"/>
    </source>
</evidence>
<evidence type="ECO:0000256" key="1">
    <source>
        <dbReference type="ARBA" id="ARBA00009922"/>
    </source>
</evidence>
<dbReference type="InterPro" id="IPR027417">
    <property type="entry name" value="P-loop_NTPase"/>
</dbReference>
<feature type="region of interest" description="Disordered" evidence="12">
    <location>
        <begin position="84"/>
        <end position="119"/>
    </location>
</feature>
<protein>
    <recommendedName>
        <fullName evidence="9">DNA 3'-5' helicase</fullName>
        <ecNumber evidence="9">5.6.2.4</ecNumber>
    </recommendedName>
</protein>
<evidence type="ECO:0000256" key="6">
    <source>
        <dbReference type="ARBA" id="ARBA00023125"/>
    </source>
</evidence>
<keyword evidence="2 11" id="KW-0547">Nucleotide-binding</keyword>
<keyword evidence="5 11" id="KW-0067">ATP-binding</keyword>
<dbReference type="Gene3D" id="1.10.10.160">
    <property type="match status" value="1"/>
</dbReference>
<dbReference type="PANTHER" id="PTHR11070:SF2">
    <property type="entry name" value="ATP-DEPENDENT DNA HELICASE SRS2"/>
    <property type="match status" value="1"/>
</dbReference>